<feature type="chain" id="PRO_5025614088" evidence="1">
    <location>
        <begin position="26"/>
        <end position="575"/>
    </location>
</feature>
<dbReference type="SUPFAM" id="SSF53850">
    <property type="entry name" value="Periplasmic binding protein-like II"/>
    <property type="match status" value="1"/>
</dbReference>
<dbReference type="GO" id="GO:1904680">
    <property type="term" value="F:peptide transmembrane transporter activity"/>
    <property type="evidence" value="ECO:0007669"/>
    <property type="project" value="TreeGrafter"/>
</dbReference>
<protein>
    <submittedName>
        <fullName evidence="3">ABC transporter substrate-binding protein</fullName>
    </submittedName>
</protein>
<dbReference type="Pfam" id="PF00496">
    <property type="entry name" value="SBP_bac_5"/>
    <property type="match status" value="1"/>
</dbReference>
<evidence type="ECO:0000313" key="3">
    <source>
        <dbReference type="EMBL" id="MXY94036.1"/>
    </source>
</evidence>
<dbReference type="Gene3D" id="3.40.190.10">
    <property type="entry name" value="Periplasmic binding protein-like II"/>
    <property type="match status" value="1"/>
</dbReference>
<dbReference type="InterPro" id="IPR000914">
    <property type="entry name" value="SBP_5_dom"/>
</dbReference>
<dbReference type="PROSITE" id="PS51257">
    <property type="entry name" value="PROKAR_LIPOPROTEIN"/>
    <property type="match status" value="1"/>
</dbReference>
<name>A0A6B0YSG0_9CHLR</name>
<dbReference type="PANTHER" id="PTHR30290">
    <property type="entry name" value="PERIPLASMIC BINDING COMPONENT OF ABC TRANSPORTER"/>
    <property type="match status" value="1"/>
</dbReference>
<reference evidence="3" key="1">
    <citation type="submission" date="2019-09" db="EMBL/GenBank/DDBJ databases">
        <title>Characterisation of the sponge microbiome using genome-centric metagenomics.</title>
        <authorList>
            <person name="Engelberts J.P."/>
            <person name="Robbins S.J."/>
            <person name="De Goeij J.M."/>
            <person name="Aranda M."/>
            <person name="Bell S.C."/>
            <person name="Webster N.S."/>
        </authorList>
    </citation>
    <scope>NUCLEOTIDE SEQUENCE</scope>
    <source>
        <strain evidence="3">SB0664_bin_27</strain>
    </source>
</reference>
<keyword evidence="1" id="KW-0732">Signal</keyword>
<dbReference type="CDD" id="cd00995">
    <property type="entry name" value="PBP2_NikA_DppA_OppA_like"/>
    <property type="match status" value="1"/>
</dbReference>
<feature type="signal peptide" evidence="1">
    <location>
        <begin position="1"/>
        <end position="25"/>
    </location>
</feature>
<evidence type="ECO:0000256" key="1">
    <source>
        <dbReference type="SAM" id="SignalP"/>
    </source>
</evidence>
<evidence type="ECO:0000259" key="2">
    <source>
        <dbReference type="Pfam" id="PF00496"/>
    </source>
</evidence>
<comment type="caution">
    <text evidence="3">The sequence shown here is derived from an EMBL/GenBank/DDBJ whole genome shotgun (WGS) entry which is preliminary data.</text>
</comment>
<organism evidence="3">
    <name type="scientific">Caldilineaceae bacterium SB0664_bin_27</name>
    <dbReference type="NCBI Taxonomy" id="2605260"/>
    <lineage>
        <taxon>Bacteria</taxon>
        <taxon>Bacillati</taxon>
        <taxon>Chloroflexota</taxon>
        <taxon>Caldilineae</taxon>
        <taxon>Caldilineales</taxon>
        <taxon>Caldilineaceae</taxon>
    </lineage>
</organism>
<sequence length="575" mass="64388">MTITRKSVGLTVFLILLLGLLAACAAPAATETGAMAEEEAEEEMAAEPTEPWYDEADVMSDHIHVCTDSPPKYGGEVVVAGAAGAMTGSNWFIFSARDDYLFSQLIDRDTDAVSIHPDVATSWEVSADGLTYTFNLRDDVRFHDGEQLTAEDVKYSLEMFFHPDTGASHGRTSGLDQLVGAAEFEAGEADEITGIKVLDDYTVELNLVAPRGSVLLNMASFNIWPKHLLEGTAFADLGETEYAVRNPVGSGPFTMGDFEPDQFYILEANEDYYAGRPYLDQIIFRIGLTGATAYAALENGEIHMAGRVTATEYERYKDDPSIVLLGDKIAGGLTVFPNQNRPLWQDVRIRQALLYSLDREAMAEAYYGDLAEVLHLRLTNPEFVSPNIATYPYDPDKARALLEEAGWDSDLVLDFITYYQDDQSKRIHAAIQQYWNDVGIQVELIYLDGPAWVDRVLENDDFHLAYACCGWFNPDQLRLSLGCDRGWPAGRNAGHYCNEEFDQLSEDAMSEPDPQKRKEMLHRATEIITEEAGEIPIFWPRRYSAFSADVCNNIYRQLDEPFAERYPVNWYLAGE</sequence>
<dbReference type="GO" id="GO:0015833">
    <property type="term" value="P:peptide transport"/>
    <property type="evidence" value="ECO:0007669"/>
    <property type="project" value="TreeGrafter"/>
</dbReference>
<dbReference type="InterPro" id="IPR039424">
    <property type="entry name" value="SBP_5"/>
</dbReference>
<dbReference type="Gene3D" id="3.10.105.10">
    <property type="entry name" value="Dipeptide-binding Protein, Domain 3"/>
    <property type="match status" value="1"/>
</dbReference>
<feature type="domain" description="Solute-binding protein family 5" evidence="2">
    <location>
        <begin position="115"/>
        <end position="466"/>
    </location>
</feature>
<proteinExistence type="predicted"/>
<gene>
    <name evidence="3" type="ORF">F4Y42_11395</name>
</gene>
<dbReference type="AlphaFoldDB" id="A0A6B0YSG0"/>
<dbReference type="EMBL" id="VXRG01000095">
    <property type="protein sequence ID" value="MXY94036.1"/>
    <property type="molecule type" value="Genomic_DNA"/>
</dbReference>
<accession>A0A6B0YSG0</accession>